<dbReference type="AlphaFoldDB" id="A0A7K4FKY8"/>
<gene>
    <name evidence="2" type="ORF">HLB00_02495</name>
</gene>
<comment type="caution">
    <text evidence="2">The sequence shown here is derived from an EMBL/GenBank/DDBJ whole genome shotgun (WGS) entry which is preliminary data.</text>
</comment>
<dbReference type="Proteomes" id="UP000546917">
    <property type="component" value="Unassembled WGS sequence"/>
</dbReference>
<feature type="transmembrane region" description="Helical" evidence="1">
    <location>
        <begin position="92"/>
        <end position="111"/>
    </location>
</feature>
<feature type="transmembrane region" description="Helical" evidence="1">
    <location>
        <begin position="502"/>
        <end position="521"/>
    </location>
</feature>
<feature type="non-terminal residue" evidence="2">
    <location>
        <position position="1"/>
    </location>
</feature>
<proteinExistence type="predicted"/>
<accession>A0A7K4FKY8</accession>
<feature type="transmembrane region" description="Helical" evidence="1">
    <location>
        <begin position="161"/>
        <end position="181"/>
    </location>
</feature>
<protein>
    <submittedName>
        <fullName evidence="2">Uncharacterized protein</fullName>
    </submittedName>
</protein>
<name>A0A7K4FKY8_9ARCH</name>
<feature type="transmembrane region" description="Helical" evidence="1">
    <location>
        <begin position="43"/>
        <end position="64"/>
    </location>
</feature>
<dbReference type="EMBL" id="JABGBP010000077">
    <property type="protein sequence ID" value="NOL59703.1"/>
    <property type="molecule type" value="Genomic_DNA"/>
</dbReference>
<feature type="transmembrane region" description="Helical" evidence="1">
    <location>
        <begin position="202"/>
        <end position="221"/>
    </location>
</feature>
<evidence type="ECO:0000256" key="1">
    <source>
        <dbReference type="SAM" id="Phobius"/>
    </source>
</evidence>
<keyword evidence="1" id="KW-0812">Transmembrane</keyword>
<organism evidence="2 3">
    <name type="scientific">Ferroplasma acidiphilum</name>
    <dbReference type="NCBI Taxonomy" id="74969"/>
    <lineage>
        <taxon>Archaea</taxon>
        <taxon>Methanobacteriati</taxon>
        <taxon>Thermoplasmatota</taxon>
        <taxon>Thermoplasmata</taxon>
        <taxon>Thermoplasmatales</taxon>
        <taxon>Ferroplasmaceae</taxon>
        <taxon>Ferroplasma</taxon>
    </lineage>
</organism>
<dbReference type="RefSeq" id="WP_171481332.1">
    <property type="nucleotide sequence ID" value="NZ_JABGBP010000077.1"/>
</dbReference>
<evidence type="ECO:0000313" key="3">
    <source>
        <dbReference type="Proteomes" id="UP000546917"/>
    </source>
</evidence>
<keyword evidence="1" id="KW-1133">Transmembrane helix</keyword>
<keyword evidence="1" id="KW-0472">Membrane</keyword>
<sequence>TIAMMIPSFFTLEAPFFYILVVVPFLLYISVNSGIKRAAKTALILAFSYVTIIFFNIYSISPYIDGFNGISSNSGALLGSFVNFAPAVVAKYWLLIFLFGITILTLTLVITKNNLRSFFIFFTIVSIFLVFIYPGLISNSISIYILTNIPLLAPFINPSDFILYLWFELFVISAYTSTQIINKHIHIEKYKIKQLYKYTHKSLLIGVSIAIVILLISSATIEIQSYGSHDTDIYLFSDGTHFDKTEVSPQYMALENYLKDHGASFNLSEHTIILPENPNSTLPFYIGQQMIPGYEGLFGKNVSNAIINGINSENSSFLMLLSLLGIRYLAVIDIPASSWSGTNGSPQLSMWGDKYIFIGNYTIYVHRLDNISKLSEVYSKNGLWIFENKYYISPILESKYNLIKYLFSQNYGKFYTETNMAINFSKYFTPVKYKITGLTTITLYNTTKNETIVIDQEWGPDWFIKNSPRETISDNNFKLLAFNNSLGGKFTLVYGFQKTYDYMIVISIISNIGFLISISYYEIRIRHNNL</sequence>
<feature type="transmembrane region" description="Helical" evidence="1">
    <location>
        <begin position="118"/>
        <end position="141"/>
    </location>
</feature>
<evidence type="ECO:0000313" key="2">
    <source>
        <dbReference type="EMBL" id="NOL59703.1"/>
    </source>
</evidence>
<reference evidence="2 3" key="1">
    <citation type="submission" date="2020-05" db="EMBL/GenBank/DDBJ databases">
        <authorList>
            <person name="Zhang R."/>
        </authorList>
    </citation>
    <scope>NUCLEOTIDE SEQUENCE [LARGE SCALE GENOMIC DNA]</scope>
    <source>
        <strain evidence="2 3">DSM 28986</strain>
    </source>
</reference>
<feature type="transmembrane region" description="Helical" evidence="1">
    <location>
        <begin position="14"/>
        <end position="31"/>
    </location>
</feature>